<feature type="binding site" evidence="9">
    <location>
        <position position="108"/>
    </location>
    <ligand>
        <name>L-glutamate</name>
        <dbReference type="ChEBI" id="CHEBI:29985"/>
    </ligand>
</feature>
<comment type="caution">
    <text evidence="13">The sequence shown here is derived from an EMBL/GenBank/DDBJ whole genome shotgun (WGS) entry which is preliminary data.</text>
</comment>
<dbReference type="Proteomes" id="UP000711488">
    <property type="component" value="Unassembled WGS sequence"/>
</dbReference>
<evidence type="ECO:0000256" key="10">
    <source>
        <dbReference type="PIRSR" id="PIRSR601508-3"/>
    </source>
</evidence>
<comment type="similarity">
    <text evidence="2">Belongs to the glutamate-gated ion channel (TC 1.A.10.1) family.</text>
</comment>
<proteinExistence type="inferred from homology"/>
<comment type="subcellular location">
    <subcellularLocation>
        <location evidence="1">Cell membrane</location>
        <topology evidence="1">Multi-pass membrane protein</topology>
    </subcellularLocation>
</comment>
<feature type="transmembrane region" description="Helical" evidence="11">
    <location>
        <begin position="419"/>
        <end position="439"/>
    </location>
</feature>
<dbReference type="GO" id="GO:0038023">
    <property type="term" value="F:signaling receptor activity"/>
    <property type="evidence" value="ECO:0007669"/>
    <property type="project" value="InterPro"/>
</dbReference>
<evidence type="ECO:0000256" key="9">
    <source>
        <dbReference type="PIRSR" id="PIRSR601508-1"/>
    </source>
</evidence>
<organism evidence="13">
    <name type="scientific">Hyalella azteca</name>
    <name type="common">Amphipod</name>
    <dbReference type="NCBI Taxonomy" id="294128"/>
    <lineage>
        <taxon>Eukaryota</taxon>
        <taxon>Metazoa</taxon>
        <taxon>Ecdysozoa</taxon>
        <taxon>Arthropoda</taxon>
        <taxon>Crustacea</taxon>
        <taxon>Multicrustacea</taxon>
        <taxon>Malacostraca</taxon>
        <taxon>Eumalacostraca</taxon>
        <taxon>Peracarida</taxon>
        <taxon>Amphipoda</taxon>
        <taxon>Senticaudata</taxon>
        <taxon>Talitrida</taxon>
        <taxon>Talitroidea</taxon>
        <taxon>Hyalellidae</taxon>
        <taxon>Hyalella</taxon>
    </lineage>
</organism>
<keyword evidence="7 13" id="KW-0675">Receptor</keyword>
<feature type="transmembrane region" description="Helical" evidence="11">
    <location>
        <begin position="151"/>
        <end position="173"/>
    </location>
</feature>
<dbReference type="GO" id="GO:0050906">
    <property type="term" value="P:detection of stimulus involved in sensory perception"/>
    <property type="evidence" value="ECO:0007669"/>
    <property type="project" value="UniProtKB-ARBA"/>
</dbReference>
<dbReference type="GO" id="GO:0015276">
    <property type="term" value="F:ligand-gated monoatomic ion channel activity"/>
    <property type="evidence" value="ECO:0007669"/>
    <property type="project" value="InterPro"/>
</dbReference>
<feature type="transmembrane region" description="Helical" evidence="11">
    <location>
        <begin position="223"/>
        <end position="242"/>
    </location>
</feature>
<evidence type="ECO:0000256" key="4">
    <source>
        <dbReference type="ARBA" id="ARBA00022692"/>
    </source>
</evidence>
<feature type="binding site" evidence="9">
    <location>
        <position position="115"/>
    </location>
    <ligand>
        <name>L-glutamate</name>
        <dbReference type="ChEBI" id="CHEBI:29985"/>
    </ligand>
</feature>
<keyword evidence="6 11" id="KW-0472">Membrane</keyword>
<dbReference type="PANTHER" id="PTHR42643:SF24">
    <property type="entry name" value="IONOTROPIC RECEPTOR 60A"/>
    <property type="match status" value="1"/>
</dbReference>
<dbReference type="PANTHER" id="PTHR42643">
    <property type="entry name" value="IONOTROPIC RECEPTOR 20A-RELATED"/>
    <property type="match status" value="1"/>
</dbReference>
<dbReference type="GO" id="GO:0005886">
    <property type="term" value="C:plasma membrane"/>
    <property type="evidence" value="ECO:0007669"/>
    <property type="project" value="UniProtKB-SubCell"/>
</dbReference>
<feature type="binding site" evidence="9">
    <location>
        <position position="110"/>
    </location>
    <ligand>
        <name>L-glutamate</name>
        <dbReference type="ChEBI" id="CHEBI:29985"/>
    </ligand>
</feature>
<evidence type="ECO:0000256" key="5">
    <source>
        <dbReference type="ARBA" id="ARBA00022989"/>
    </source>
</evidence>
<evidence type="ECO:0000256" key="6">
    <source>
        <dbReference type="ARBA" id="ARBA00023136"/>
    </source>
</evidence>
<dbReference type="InterPro" id="IPR001320">
    <property type="entry name" value="Iontro_rcpt_C"/>
</dbReference>
<gene>
    <name evidence="13" type="ORF">HAZT_HAZT002516</name>
</gene>
<evidence type="ECO:0000256" key="1">
    <source>
        <dbReference type="ARBA" id="ARBA00004651"/>
    </source>
</evidence>
<evidence type="ECO:0000256" key="2">
    <source>
        <dbReference type="ARBA" id="ARBA00008685"/>
    </source>
</evidence>
<reference evidence="13" key="1">
    <citation type="submission" date="2014-08" db="EMBL/GenBank/DDBJ databases">
        <authorList>
            <person name="Murali S."/>
            <person name="Richards S."/>
            <person name="Bandaranaike D."/>
            <person name="Bellair M."/>
            <person name="Blankenburg K."/>
            <person name="Chao H."/>
            <person name="Dinh H."/>
            <person name="Doddapaneni H."/>
            <person name="Dugan-Rocha S."/>
            <person name="Elkadiri S."/>
            <person name="Gnanaolivu R."/>
            <person name="Hughes D."/>
            <person name="Lee S."/>
            <person name="Li M."/>
            <person name="Ming W."/>
            <person name="Munidasa M."/>
            <person name="Muniz J."/>
            <person name="Nguyen L."/>
            <person name="Osuji N."/>
            <person name="Pu L.-L."/>
            <person name="Puazo M."/>
            <person name="Skinner E."/>
            <person name="Qu C."/>
            <person name="Quiroz J."/>
            <person name="Raj R."/>
            <person name="Weissenberger G."/>
            <person name="Xin Y."/>
            <person name="Zou X."/>
            <person name="Han Y."/>
            <person name="Worley K."/>
            <person name="Muzny D."/>
            <person name="Gibbs R."/>
        </authorList>
    </citation>
    <scope>NUCLEOTIDE SEQUENCE</scope>
    <source>
        <strain evidence="13">HAZT.00-mixed</strain>
        <tissue evidence="13">Whole organism</tissue>
    </source>
</reference>
<dbReference type="AlphaFoldDB" id="A0A6A0GSY9"/>
<accession>A0A6A0GSY9</accession>
<keyword evidence="8" id="KW-0325">Glycoprotein</keyword>
<reference evidence="13" key="2">
    <citation type="journal article" date="2018" name="Environ. Sci. Technol.">
        <title>The Toxicogenome of Hyalella azteca: A Model for Sediment Ecotoxicology and Evolutionary Toxicology.</title>
        <authorList>
            <person name="Poynton H.C."/>
            <person name="Hasenbein S."/>
            <person name="Benoit J.B."/>
            <person name="Sepulveda M.S."/>
            <person name="Poelchau M.F."/>
            <person name="Hughes D.S.T."/>
            <person name="Murali S.C."/>
            <person name="Chen S."/>
            <person name="Glastad K.M."/>
            <person name="Goodisman M.A.D."/>
            <person name="Werren J.H."/>
            <person name="Vineis J.H."/>
            <person name="Bowen J.L."/>
            <person name="Friedrich M."/>
            <person name="Jones J."/>
            <person name="Robertson H.M."/>
            <person name="Feyereisen R."/>
            <person name="Mechler-Hickson A."/>
            <person name="Mathers N."/>
            <person name="Lee C.E."/>
            <person name="Colbourne J.K."/>
            <person name="Biales A."/>
            <person name="Johnston J.S."/>
            <person name="Wellborn G.A."/>
            <person name="Rosendale A.J."/>
            <person name="Cridge A.G."/>
            <person name="Munoz-Torres M.C."/>
            <person name="Bain P.A."/>
            <person name="Manny A.R."/>
            <person name="Major K.M."/>
            <person name="Lambert F.N."/>
            <person name="Vulpe C.D."/>
            <person name="Tuck P."/>
            <person name="Blalock B.J."/>
            <person name="Lin Y.Y."/>
            <person name="Smith M.E."/>
            <person name="Ochoa-Acuna H."/>
            <person name="Chen M.M."/>
            <person name="Childers C.P."/>
            <person name="Qu J."/>
            <person name="Dugan S."/>
            <person name="Lee S.L."/>
            <person name="Chao H."/>
            <person name="Dinh H."/>
            <person name="Han Y."/>
            <person name="Doddapaneni H."/>
            <person name="Worley K.C."/>
            <person name="Muzny D.M."/>
            <person name="Gibbs R.A."/>
            <person name="Richards S."/>
        </authorList>
    </citation>
    <scope>NUCLEOTIDE SEQUENCE</scope>
    <source>
        <strain evidence="13">HAZT.00-mixed</strain>
        <tissue evidence="13">Whole organism</tissue>
    </source>
</reference>
<keyword evidence="10" id="KW-1015">Disulfide bond</keyword>
<reference evidence="13" key="3">
    <citation type="submission" date="2019-06" db="EMBL/GenBank/DDBJ databases">
        <authorList>
            <person name="Poynton C."/>
            <person name="Hasenbein S."/>
            <person name="Benoit J.B."/>
            <person name="Sepulveda M.S."/>
            <person name="Poelchau M.F."/>
            <person name="Murali S.C."/>
            <person name="Chen S."/>
            <person name="Glastad K.M."/>
            <person name="Werren J.H."/>
            <person name="Vineis J.H."/>
            <person name="Bowen J.L."/>
            <person name="Friedrich M."/>
            <person name="Jones J."/>
            <person name="Robertson H.M."/>
            <person name="Feyereisen R."/>
            <person name="Mechler-Hickson A."/>
            <person name="Mathers N."/>
            <person name="Lee C.E."/>
            <person name="Colbourne J.K."/>
            <person name="Biales A."/>
            <person name="Johnston J.S."/>
            <person name="Wellborn G.A."/>
            <person name="Rosendale A.J."/>
            <person name="Cridge A.G."/>
            <person name="Munoz-Torres M.C."/>
            <person name="Bain P.A."/>
            <person name="Manny A.R."/>
            <person name="Major K.M."/>
            <person name="Lambert F.N."/>
            <person name="Vulpe C.D."/>
            <person name="Tuck P."/>
            <person name="Blalock B.J."/>
            <person name="Lin Y.-Y."/>
            <person name="Smith M.E."/>
            <person name="Ochoa-Acuna H."/>
            <person name="Chen M.-J.M."/>
            <person name="Childers C.P."/>
            <person name="Qu J."/>
            <person name="Dugan S."/>
            <person name="Lee S.L."/>
            <person name="Chao H."/>
            <person name="Dinh H."/>
            <person name="Han Y."/>
            <person name="Doddapaneni H."/>
            <person name="Worley K.C."/>
            <person name="Muzny D.M."/>
            <person name="Gibbs R.A."/>
            <person name="Richards S."/>
        </authorList>
    </citation>
    <scope>NUCLEOTIDE SEQUENCE</scope>
    <source>
        <strain evidence="13">HAZT.00-mixed</strain>
        <tissue evidence="13">Whole organism</tissue>
    </source>
</reference>
<evidence type="ECO:0000256" key="8">
    <source>
        <dbReference type="ARBA" id="ARBA00023180"/>
    </source>
</evidence>
<keyword evidence="4 11" id="KW-0812">Transmembrane</keyword>
<dbReference type="PRINTS" id="PR00177">
    <property type="entry name" value="NMDARECEPTOR"/>
</dbReference>
<feature type="domain" description="Ionotropic glutamate receptor C-terminal" evidence="12">
    <location>
        <begin position="153"/>
        <end position="430"/>
    </location>
</feature>
<sequence>MRPWTIPHSPTGESFEAPSDTPGCISVAVFPTPQALVNLNTKPYSGAHVEVFRIIMHALKWWPQKSSLCRSYYFVTVPDLSVGLEVNGSYNGATGMVQRREVDMMLGPVSVYLIRSEVLDYAPNLWKINSNYLYRRITSIQPDVLIFTKPFMFEVWVCVLLSVLIVGVVAGLLGLASLCRARDGHPTGRQGSVSNTEIGSLGFVWALQIFLSQDSKHSPGWKAGRTLGAFWLLVSFMIGAMYKCNLSAILINDKIKLPFRTDEEFVSQTDYKLTWIDGQIYGPYFEGLAKAEPNHVLGKLWGQRDGNPTPTADLVDKVLRERVAAMVPSLWSESFMADDFSKYGDCRLTSFKSNLVPTSMTFAYPKNSPLKNAMDLMSLHVIETGLPDYLLKKKTWNATWCTKTDNNLSESRALTVTDFLGIFYVYGIGVAVASVVFAVEVMTKRSAGRQQ</sequence>
<keyword evidence="5 11" id="KW-1133">Transmembrane helix</keyword>
<feature type="disulfide bond" evidence="10">
    <location>
        <begin position="346"/>
        <end position="401"/>
    </location>
</feature>
<evidence type="ECO:0000313" key="13">
    <source>
        <dbReference type="EMBL" id="KAA0185792.1"/>
    </source>
</evidence>
<name>A0A6A0GSY9_HYAAZ</name>
<protein>
    <submittedName>
        <fullName evidence="13">Ionotropic receptor 164</fullName>
    </submittedName>
</protein>
<evidence type="ECO:0000256" key="11">
    <source>
        <dbReference type="SAM" id="Phobius"/>
    </source>
</evidence>
<dbReference type="Gene3D" id="1.10.287.70">
    <property type="match status" value="1"/>
</dbReference>
<dbReference type="InterPro" id="IPR052192">
    <property type="entry name" value="Insect_Ionotropic_Sensory_Rcpt"/>
</dbReference>
<dbReference type="Pfam" id="PF00060">
    <property type="entry name" value="Lig_chan"/>
    <property type="match status" value="1"/>
</dbReference>
<feature type="transmembrane region" description="Helical" evidence="11">
    <location>
        <begin position="193"/>
        <end position="211"/>
    </location>
</feature>
<evidence type="ECO:0000256" key="3">
    <source>
        <dbReference type="ARBA" id="ARBA00022475"/>
    </source>
</evidence>
<evidence type="ECO:0000259" key="12">
    <source>
        <dbReference type="Pfam" id="PF00060"/>
    </source>
</evidence>
<dbReference type="InterPro" id="IPR001508">
    <property type="entry name" value="Iono_Glu_rcpt_met"/>
</dbReference>
<keyword evidence="3" id="KW-1003">Cell membrane</keyword>
<dbReference type="Gene3D" id="3.40.190.10">
    <property type="entry name" value="Periplasmic binding protein-like II"/>
    <property type="match status" value="1"/>
</dbReference>
<evidence type="ECO:0000256" key="7">
    <source>
        <dbReference type="ARBA" id="ARBA00023170"/>
    </source>
</evidence>
<dbReference type="SUPFAM" id="SSF53850">
    <property type="entry name" value="Periplasmic binding protein-like II"/>
    <property type="match status" value="1"/>
</dbReference>
<dbReference type="EMBL" id="JQDR03016054">
    <property type="protein sequence ID" value="KAA0185792.1"/>
    <property type="molecule type" value="Genomic_DNA"/>
</dbReference>